<accession>A0ABS1F8C0</accession>
<comment type="caution">
    <text evidence="1">The sequence shown here is derived from an EMBL/GenBank/DDBJ whole genome shotgun (WGS) entry which is preliminary data.</text>
</comment>
<organism evidence="1 2">
    <name type="scientific">Azospirillum endophyticum</name>
    <dbReference type="NCBI Taxonomy" id="2800326"/>
    <lineage>
        <taxon>Bacteria</taxon>
        <taxon>Pseudomonadati</taxon>
        <taxon>Pseudomonadota</taxon>
        <taxon>Alphaproteobacteria</taxon>
        <taxon>Rhodospirillales</taxon>
        <taxon>Azospirillaceae</taxon>
        <taxon>Azospirillum</taxon>
    </lineage>
</organism>
<proteinExistence type="predicted"/>
<dbReference type="RefSeq" id="WP_200195635.1">
    <property type="nucleotide sequence ID" value="NZ_JAENHM010000058.1"/>
</dbReference>
<evidence type="ECO:0000313" key="2">
    <source>
        <dbReference type="Proteomes" id="UP000652760"/>
    </source>
</evidence>
<gene>
    <name evidence="1" type="ORF">JHL17_19730</name>
</gene>
<name>A0ABS1F8C0_9PROT</name>
<dbReference type="Proteomes" id="UP000652760">
    <property type="component" value="Unassembled WGS sequence"/>
</dbReference>
<dbReference type="EMBL" id="JAENHM010000058">
    <property type="protein sequence ID" value="MBK1839644.1"/>
    <property type="molecule type" value="Genomic_DNA"/>
</dbReference>
<sequence>MILFPLLDPVSGRYQKAKPKPAAAHHNRLSHVMKVTQTTDTGQYHSGRVHSFGIAEGMICLDIFHLFFD</sequence>
<reference evidence="2" key="1">
    <citation type="submission" date="2021-01" db="EMBL/GenBank/DDBJ databases">
        <title>Genome public.</title>
        <authorList>
            <person name="Liu C."/>
            <person name="Sun Q."/>
        </authorList>
    </citation>
    <scope>NUCLEOTIDE SEQUENCE [LARGE SCALE GENOMIC DNA]</scope>
    <source>
        <strain evidence="2">YIM B02556</strain>
    </source>
</reference>
<protein>
    <submittedName>
        <fullName evidence="1">Uncharacterized protein</fullName>
    </submittedName>
</protein>
<evidence type="ECO:0000313" key="1">
    <source>
        <dbReference type="EMBL" id="MBK1839644.1"/>
    </source>
</evidence>
<keyword evidence="2" id="KW-1185">Reference proteome</keyword>